<dbReference type="GO" id="GO:0046872">
    <property type="term" value="F:metal ion binding"/>
    <property type="evidence" value="ECO:0007669"/>
    <property type="project" value="InterPro"/>
</dbReference>
<dbReference type="PhylomeDB" id="A0A167PJT2"/>
<accession>A0A167PJT2</accession>
<gene>
    <name evidence="3" type="ORF">EN45_104820</name>
</gene>
<dbReference type="InterPro" id="IPR011761">
    <property type="entry name" value="ATP-grasp"/>
</dbReference>
<evidence type="ECO:0000259" key="2">
    <source>
        <dbReference type="PROSITE" id="PS50975"/>
    </source>
</evidence>
<keyword evidence="1" id="KW-0067">ATP-binding</keyword>
<dbReference type="AlphaFoldDB" id="A0A167PJT2"/>
<dbReference type="Proteomes" id="UP000076449">
    <property type="component" value="Chromosome IV"/>
</dbReference>
<name>A0A167PJT2_PENCH</name>
<dbReference type="InterPro" id="IPR003806">
    <property type="entry name" value="ATP-grasp_PylC-type"/>
</dbReference>
<dbReference type="Pfam" id="PF02655">
    <property type="entry name" value="ATP-grasp_3"/>
    <property type="match status" value="1"/>
</dbReference>
<organism evidence="3">
    <name type="scientific">Penicillium chrysogenum</name>
    <name type="common">Penicillium notatum</name>
    <dbReference type="NCBI Taxonomy" id="5076"/>
    <lineage>
        <taxon>Eukaryota</taxon>
        <taxon>Fungi</taxon>
        <taxon>Dikarya</taxon>
        <taxon>Ascomycota</taxon>
        <taxon>Pezizomycotina</taxon>
        <taxon>Eurotiomycetes</taxon>
        <taxon>Eurotiomycetidae</taxon>
        <taxon>Eurotiales</taxon>
        <taxon>Aspergillaceae</taxon>
        <taxon>Penicillium</taxon>
        <taxon>Penicillium chrysogenum species complex</taxon>
    </lineage>
</organism>
<proteinExistence type="predicted"/>
<dbReference type="PROSITE" id="PS50975">
    <property type="entry name" value="ATP_GRASP"/>
    <property type="match status" value="1"/>
</dbReference>
<dbReference type="EMBL" id="CM002801">
    <property type="protein sequence ID" value="KZN83387.1"/>
    <property type="molecule type" value="Genomic_DNA"/>
</dbReference>
<feature type="domain" description="ATP-grasp" evidence="2">
    <location>
        <begin position="162"/>
        <end position="366"/>
    </location>
</feature>
<protein>
    <recommendedName>
        <fullName evidence="2">ATP-grasp domain-containing protein</fullName>
    </recommendedName>
</protein>
<dbReference type="GO" id="GO:0005524">
    <property type="term" value="F:ATP binding"/>
    <property type="evidence" value="ECO:0007669"/>
    <property type="project" value="UniProtKB-UniRule"/>
</dbReference>
<sequence>MVVELDTTLAELYANNGLPGPIVVDLYRTYTHIDLHDNFPRERMFVEDEDPSTYCSEEEDLPRFKKWALNSRTIRHLPMVGPADVILYLPYNSRDNIDRALDQFPKHQRPMVKYVDLDSPCMAKDRRMAIKDKKLVYWRPKSWMVGEDCSVPPELSYMLNDKRFLIHPEIPTPSLEMVSLLHEDQRDYLVKLQLPFVVKFCRCSSGQGTYIATTEEERRQMLEAVRRYRERGGVDIQVSEFVGSRKPHYGVNFFVGRDESLQPCFLGATEQVVAKNGVWVGGVIDYQAQGDLERRLRNTIAVVARTLQQYSYVGWIGIDVIFDSDDRPLVVDLNARIAAGIGIVLFSKHFMSMGLPFAGMETVSFTGPASGIYAALSASIESGKVIVTLSAEVTDTESVASVVFGGRTRDDLNAVADWIRDVLRTCLN</sequence>
<dbReference type="PANTHER" id="PTHR37018">
    <property type="entry name" value="CULTURE SPECIFIC PROTEIN, PUTATIVE (AFU_ORTHOLOGUE AFUA_2G00130)-RELATED"/>
    <property type="match status" value="1"/>
</dbReference>
<reference evidence="3" key="1">
    <citation type="journal article" date="2014" name="Genome Announc.">
        <title>Complete sequencing and chromosome-scale genome assembly of the industrial progenitor strain P2niaD18 from the penicillin producer Penicillium chrysogenum.</title>
        <authorList>
            <person name="Specht T."/>
            <person name="Dahlmann T.A."/>
            <person name="Zadra I."/>
            <person name="Kurnsteiner H."/>
            <person name="Kuck U."/>
        </authorList>
    </citation>
    <scope>NUCLEOTIDE SEQUENCE [LARGE SCALE GENOMIC DNA]</scope>
    <source>
        <strain evidence="3">P2niaD18</strain>
    </source>
</reference>
<keyword evidence="1" id="KW-0547">Nucleotide-binding</keyword>
<evidence type="ECO:0000313" key="3">
    <source>
        <dbReference type="EMBL" id="KZN83387.1"/>
    </source>
</evidence>
<dbReference type="InterPro" id="IPR053269">
    <property type="entry name" value="Asp-Met_ligase"/>
</dbReference>
<dbReference type="SUPFAM" id="SSF56059">
    <property type="entry name" value="Glutathione synthetase ATP-binding domain-like"/>
    <property type="match status" value="1"/>
</dbReference>
<dbReference type="PANTHER" id="PTHR37018:SF1">
    <property type="entry name" value="CULTURE SPECIFIC PROTEIN, PUTATIVE (AFU_ORTHOLOGUE AFUA_2G00130)-RELATED"/>
    <property type="match status" value="1"/>
</dbReference>
<evidence type="ECO:0000256" key="1">
    <source>
        <dbReference type="PROSITE-ProRule" id="PRU00409"/>
    </source>
</evidence>
<dbReference type="Gene3D" id="3.30.470.20">
    <property type="entry name" value="ATP-grasp fold, B domain"/>
    <property type="match status" value="1"/>
</dbReference>